<keyword evidence="4" id="KW-1185">Reference proteome</keyword>
<dbReference type="HOGENOM" id="CLU_109462_4_1_6"/>
<sequence>MTNSEIKSLLISELNLQEVYVSGENNHFEIIAVDEKFKNLTSLEKQQIIYKPLVSFILNKKIHAVSIRTYTPSEWVKYCEINR</sequence>
<evidence type="ECO:0000256" key="1">
    <source>
        <dbReference type="ARBA" id="ARBA00005578"/>
    </source>
</evidence>
<dbReference type="Gene3D" id="3.30.300.90">
    <property type="entry name" value="BolA-like"/>
    <property type="match status" value="1"/>
</dbReference>
<dbReference type="EMBL" id="AP010872">
    <property type="protein sequence ID" value="BAH83020.1"/>
    <property type="molecule type" value="Genomic_DNA"/>
</dbReference>
<dbReference type="GO" id="GO:0003677">
    <property type="term" value="F:DNA binding"/>
    <property type="evidence" value="ECO:0007669"/>
    <property type="project" value="UniProtKB-KW"/>
</dbReference>
<dbReference type="Pfam" id="PF01722">
    <property type="entry name" value="BolA"/>
    <property type="match status" value="1"/>
</dbReference>
<name>C5WCG4_9ENTR</name>
<dbReference type="RefSeq" id="WP_041068859.1">
    <property type="nucleotide sequence ID" value="NZ_AP010872.1"/>
</dbReference>
<comment type="similarity">
    <text evidence="1 2">Belongs to the BolA/IbaG family.</text>
</comment>
<dbReference type="Proteomes" id="UP000061704">
    <property type="component" value="Chromosome"/>
</dbReference>
<proteinExistence type="inferred from homology"/>
<dbReference type="AlphaFoldDB" id="C5WCG4"/>
<dbReference type="InterPro" id="IPR002634">
    <property type="entry name" value="BolA"/>
</dbReference>
<dbReference type="InterPro" id="IPR036065">
    <property type="entry name" value="BolA-like_sf"/>
</dbReference>
<dbReference type="PANTHER" id="PTHR46229:SF4">
    <property type="entry name" value="ACID STRESS PROTEIN IBAG"/>
    <property type="match status" value="1"/>
</dbReference>
<evidence type="ECO:0000313" key="4">
    <source>
        <dbReference type="Proteomes" id="UP000061704"/>
    </source>
</evidence>
<evidence type="ECO:0000313" key="3">
    <source>
        <dbReference type="EMBL" id="BAH83020.1"/>
    </source>
</evidence>
<gene>
    <name evidence="3" type="primary">yrbA</name>
    <name evidence="3" type="ORF">ICMP_159</name>
</gene>
<dbReference type="STRING" id="476281.ICMP_159"/>
<keyword evidence="3" id="KW-0238">DNA-binding</keyword>
<dbReference type="KEGG" id="icp:ICMP_159"/>
<reference evidence="3 4" key="1">
    <citation type="journal article" date="2011" name="Genome Biol. Evol.">
        <title>Reductive evolution of bacterial genome in insect gut environment.</title>
        <authorList>
            <person name="Nikoh N."/>
            <person name="Hosokawa T."/>
            <person name="Ohshima K."/>
            <person name="Hattori M."/>
            <person name="Fukatsu T."/>
        </authorList>
    </citation>
    <scope>NUCLEOTIDE SEQUENCE [LARGE SCALE GENOMIC DNA]</scope>
    <source>
        <strain evidence="3 4">Mpkobe</strain>
    </source>
</reference>
<dbReference type="PANTHER" id="PTHR46229">
    <property type="entry name" value="BOLA TRANSCRIPTION REGULATOR"/>
    <property type="match status" value="1"/>
</dbReference>
<accession>C5WCG4</accession>
<evidence type="ECO:0000256" key="2">
    <source>
        <dbReference type="RuleBase" id="RU003860"/>
    </source>
</evidence>
<organism evidence="3 4">
    <name type="scientific">Candidatus Ishikawaella capsulata Mpkobe</name>
    <dbReference type="NCBI Taxonomy" id="476281"/>
    <lineage>
        <taxon>Bacteria</taxon>
        <taxon>Pseudomonadati</taxon>
        <taxon>Pseudomonadota</taxon>
        <taxon>Gammaproteobacteria</taxon>
        <taxon>Enterobacterales</taxon>
        <taxon>Enterobacteriaceae</taxon>
        <taxon>Candidatus Ishikawella</taxon>
    </lineage>
</organism>
<dbReference type="SUPFAM" id="SSF82657">
    <property type="entry name" value="BolA-like"/>
    <property type="match status" value="1"/>
</dbReference>
<protein>
    <submittedName>
        <fullName evidence="3">Predicted DNA-binding transcriptional regulator</fullName>
    </submittedName>
</protein>
<dbReference type="OrthoDB" id="9812890at2"/>
<dbReference type="InterPro" id="IPR050961">
    <property type="entry name" value="BolA/IbaG_stress_morph_reg"/>
</dbReference>
<dbReference type="PIRSF" id="PIRSF003113">
    <property type="entry name" value="BolA"/>
    <property type="match status" value="1"/>
</dbReference>